<reference evidence="1" key="1">
    <citation type="submission" date="2019-12" db="EMBL/GenBank/DDBJ databases">
        <title>Genome sequencing and annotation of Brassica cretica.</title>
        <authorList>
            <person name="Studholme D.J."/>
            <person name="Sarris P."/>
        </authorList>
    </citation>
    <scope>NUCLEOTIDE SEQUENCE</scope>
    <source>
        <strain evidence="1">PFS-109/04</strain>
        <tissue evidence="1">Leaf</tissue>
    </source>
</reference>
<gene>
    <name evidence="1" type="ORF">F2Q69_00033216</name>
</gene>
<dbReference type="InterPro" id="IPR038765">
    <property type="entry name" value="Papain-like_cys_pep_sf"/>
</dbReference>
<comment type="caution">
    <text evidence="1">The sequence shown here is derived from an EMBL/GenBank/DDBJ whole genome shotgun (WGS) entry which is preliminary data.</text>
</comment>
<proteinExistence type="predicted"/>
<dbReference type="EMBL" id="QGKX02000004">
    <property type="protein sequence ID" value="KAF3600392.1"/>
    <property type="molecule type" value="Genomic_DNA"/>
</dbReference>
<sequence length="288" mass="32639">MMVRRVGRSEKVTIIVSRISCQLPVLPAEEILHISHPRFSSHFVQIVRDIVMSKDWATIMETCWALTTAELVSAVLFLKGKDTEYTEYSAQELVDRADRSRIGRRSKEYHFCYTYSRVTSGLAHIDSVDQLSLSQSLDRLQHQPVGASLLIFMPDYLLTGKGVYRGPMTNRSSYTAVHGVSVVAVVEEDGEKVCKVRLNHGLAIGDREGYLKVSMEMFWFESQQKEVNLMESSTNQACCSGTLCVRQCYRYNCVTKEHGTALGYVPALSIKSNMTRRFCDRDGQGRRK</sequence>
<accession>A0A8S9SF27</accession>
<protein>
    <submittedName>
        <fullName evidence="1">Uncharacterized protein</fullName>
    </submittedName>
</protein>
<name>A0A8S9SF27_BRACR</name>
<evidence type="ECO:0000313" key="1">
    <source>
        <dbReference type="EMBL" id="KAF3600392.1"/>
    </source>
</evidence>
<evidence type="ECO:0000313" key="2">
    <source>
        <dbReference type="Proteomes" id="UP000712600"/>
    </source>
</evidence>
<dbReference type="AlphaFoldDB" id="A0A8S9SF27"/>
<dbReference type="Proteomes" id="UP000712600">
    <property type="component" value="Unassembled WGS sequence"/>
</dbReference>
<organism evidence="1 2">
    <name type="scientific">Brassica cretica</name>
    <name type="common">Mustard</name>
    <dbReference type="NCBI Taxonomy" id="69181"/>
    <lineage>
        <taxon>Eukaryota</taxon>
        <taxon>Viridiplantae</taxon>
        <taxon>Streptophyta</taxon>
        <taxon>Embryophyta</taxon>
        <taxon>Tracheophyta</taxon>
        <taxon>Spermatophyta</taxon>
        <taxon>Magnoliopsida</taxon>
        <taxon>eudicotyledons</taxon>
        <taxon>Gunneridae</taxon>
        <taxon>Pentapetalae</taxon>
        <taxon>rosids</taxon>
        <taxon>malvids</taxon>
        <taxon>Brassicales</taxon>
        <taxon>Brassicaceae</taxon>
        <taxon>Brassiceae</taxon>
        <taxon>Brassica</taxon>
    </lineage>
</organism>
<dbReference type="SUPFAM" id="SSF54001">
    <property type="entry name" value="Cysteine proteinases"/>
    <property type="match status" value="1"/>
</dbReference>